<proteinExistence type="predicted"/>
<name>A0A4C1XGW3_EUMVA</name>
<reference evidence="1 2" key="1">
    <citation type="journal article" date="2019" name="Commun. Biol.">
        <title>The bagworm genome reveals a unique fibroin gene that provides high tensile strength.</title>
        <authorList>
            <person name="Kono N."/>
            <person name="Nakamura H."/>
            <person name="Ohtoshi R."/>
            <person name="Tomita M."/>
            <person name="Numata K."/>
            <person name="Arakawa K."/>
        </authorList>
    </citation>
    <scope>NUCLEOTIDE SEQUENCE [LARGE SCALE GENOMIC DNA]</scope>
</reference>
<dbReference type="AlphaFoldDB" id="A0A4C1XGW3"/>
<sequence length="72" mass="7963">MVKNEFGPAASSTSSLMSISMTIRTLMSIPELVSRPSWLVKLTSIRNFEASDPRKASEYRDQLPAAILPSYS</sequence>
<organism evidence="1 2">
    <name type="scientific">Eumeta variegata</name>
    <name type="common">Bagworm moth</name>
    <name type="synonym">Eumeta japonica</name>
    <dbReference type="NCBI Taxonomy" id="151549"/>
    <lineage>
        <taxon>Eukaryota</taxon>
        <taxon>Metazoa</taxon>
        <taxon>Ecdysozoa</taxon>
        <taxon>Arthropoda</taxon>
        <taxon>Hexapoda</taxon>
        <taxon>Insecta</taxon>
        <taxon>Pterygota</taxon>
        <taxon>Neoptera</taxon>
        <taxon>Endopterygota</taxon>
        <taxon>Lepidoptera</taxon>
        <taxon>Glossata</taxon>
        <taxon>Ditrysia</taxon>
        <taxon>Tineoidea</taxon>
        <taxon>Psychidae</taxon>
        <taxon>Oiketicinae</taxon>
        <taxon>Eumeta</taxon>
    </lineage>
</organism>
<dbReference type="Proteomes" id="UP000299102">
    <property type="component" value="Unassembled WGS sequence"/>
</dbReference>
<comment type="caution">
    <text evidence="1">The sequence shown here is derived from an EMBL/GenBank/DDBJ whole genome shotgun (WGS) entry which is preliminary data.</text>
</comment>
<dbReference type="EMBL" id="BGZK01000846">
    <property type="protein sequence ID" value="GBP62658.1"/>
    <property type="molecule type" value="Genomic_DNA"/>
</dbReference>
<evidence type="ECO:0000313" key="2">
    <source>
        <dbReference type="Proteomes" id="UP000299102"/>
    </source>
</evidence>
<gene>
    <name evidence="1" type="ORF">EVAR_51904_1</name>
</gene>
<accession>A0A4C1XGW3</accession>
<keyword evidence="2" id="KW-1185">Reference proteome</keyword>
<evidence type="ECO:0000313" key="1">
    <source>
        <dbReference type="EMBL" id="GBP62658.1"/>
    </source>
</evidence>
<protein>
    <submittedName>
        <fullName evidence="1">Uncharacterized protein</fullName>
    </submittedName>
</protein>